<feature type="transmembrane region" description="Helical" evidence="5">
    <location>
        <begin position="77"/>
        <end position="95"/>
    </location>
</feature>
<keyword evidence="2 5" id="KW-0812">Transmembrane</keyword>
<feature type="transmembrane region" description="Helical" evidence="5">
    <location>
        <begin position="40"/>
        <end position="57"/>
    </location>
</feature>
<proteinExistence type="predicted"/>
<evidence type="ECO:0000313" key="7">
    <source>
        <dbReference type="EMBL" id="EAW31795.1"/>
    </source>
</evidence>
<dbReference type="InterPro" id="IPR006977">
    <property type="entry name" value="Yip1_dom"/>
</dbReference>
<comment type="caution">
    <text evidence="7">The sequence shown here is derived from an EMBL/GenBank/DDBJ whole genome shotgun (WGS) entry which is preliminary data.</text>
</comment>
<dbReference type="Proteomes" id="UP000004931">
    <property type="component" value="Unassembled WGS sequence"/>
</dbReference>
<feature type="domain" description="Yip1" evidence="6">
    <location>
        <begin position="2"/>
        <end position="147"/>
    </location>
</feature>
<dbReference type="AlphaFoldDB" id="A0YB65"/>
<evidence type="ECO:0000256" key="3">
    <source>
        <dbReference type="ARBA" id="ARBA00022989"/>
    </source>
</evidence>
<evidence type="ECO:0000256" key="1">
    <source>
        <dbReference type="ARBA" id="ARBA00004141"/>
    </source>
</evidence>
<evidence type="ECO:0000256" key="5">
    <source>
        <dbReference type="SAM" id="Phobius"/>
    </source>
</evidence>
<protein>
    <recommendedName>
        <fullName evidence="6">Yip1 domain-containing protein</fullName>
    </recommendedName>
</protein>
<gene>
    <name evidence="7" type="ORF">GP2143_05075</name>
</gene>
<feature type="transmembrane region" description="Helical" evidence="5">
    <location>
        <begin position="101"/>
        <end position="119"/>
    </location>
</feature>
<evidence type="ECO:0000259" key="6">
    <source>
        <dbReference type="Pfam" id="PF04893"/>
    </source>
</evidence>
<accession>A0YB65</accession>
<dbReference type="eggNOG" id="ENOG502Z7KS">
    <property type="taxonomic scope" value="Bacteria"/>
</dbReference>
<sequence>MLFIGLLPPVAWYIGATDVGWQLGNRSIRITPESALQIMTLFYLSILIGIGVLGYMVHWMAETYEVGGSTLGKGIKIAAYTCTPMFLCGITGFYPVLWLDILLGCAAAAYTVYLLYIGVPIVMQIPKERGFLFASALVAVGLVMCAALLGATVMLWEMGAMPVFTD</sequence>
<evidence type="ECO:0000256" key="4">
    <source>
        <dbReference type="ARBA" id="ARBA00023136"/>
    </source>
</evidence>
<keyword evidence="3 5" id="KW-1133">Transmembrane helix</keyword>
<organism evidence="7 8">
    <name type="scientific">marine gamma proteobacterium HTCC2143</name>
    <dbReference type="NCBI Taxonomy" id="247633"/>
    <lineage>
        <taxon>Bacteria</taxon>
        <taxon>Pseudomonadati</taxon>
        <taxon>Pseudomonadota</taxon>
        <taxon>Gammaproteobacteria</taxon>
        <taxon>Cellvibrionales</taxon>
        <taxon>Spongiibacteraceae</taxon>
        <taxon>BD1-7 clade</taxon>
    </lineage>
</organism>
<dbReference type="Pfam" id="PF04893">
    <property type="entry name" value="Yip1"/>
    <property type="match status" value="1"/>
</dbReference>
<keyword evidence="8" id="KW-1185">Reference proteome</keyword>
<comment type="subcellular location">
    <subcellularLocation>
        <location evidence="1">Membrane</location>
        <topology evidence="1">Multi-pass membrane protein</topology>
    </subcellularLocation>
</comment>
<dbReference type="EMBL" id="AAVT01000002">
    <property type="protein sequence ID" value="EAW31795.1"/>
    <property type="molecule type" value="Genomic_DNA"/>
</dbReference>
<keyword evidence="4 5" id="KW-0472">Membrane</keyword>
<feature type="transmembrane region" description="Helical" evidence="5">
    <location>
        <begin position="131"/>
        <end position="156"/>
    </location>
</feature>
<dbReference type="GO" id="GO:0016020">
    <property type="term" value="C:membrane"/>
    <property type="evidence" value="ECO:0007669"/>
    <property type="project" value="UniProtKB-SubCell"/>
</dbReference>
<reference evidence="7 8" key="1">
    <citation type="journal article" date="2010" name="J. Bacteriol.">
        <title>Genome sequence of the oligotrophic marine Gammaproteobacterium HTCC2143, isolated from the Oregon Coast.</title>
        <authorList>
            <person name="Oh H.M."/>
            <person name="Kang I."/>
            <person name="Ferriera S."/>
            <person name="Giovannoni S.J."/>
            <person name="Cho J.C."/>
        </authorList>
    </citation>
    <scope>NUCLEOTIDE SEQUENCE [LARGE SCALE GENOMIC DNA]</scope>
    <source>
        <strain evidence="7 8">HTCC2143</strain>
    </source>
</reference>
<evidence type="ECO:0000256" key="2">
    <source>
        <dbReference type="ARBA" id="ARBA00022692"/>
    </source>
</evidence>
<name>A0YB65_9GAMM</name>
<dbReference type="STRING" id="247633.GP2143_05075"/>
<evidence type="ECO:0000313" key="8">
    <source>
        <dbReference type="Proteomes" id="UP000004931"/>
    </source>
</evidence>